<accession>A0AAE3J865</accession>
<dbReference type="SMART" id="SM00812">
    <property type="entry name" value="Alpha_L_fucos"/>
    <property type="match status" value="1"/>
</dbReference>
<evidence type="ECO:0000256" key="3">
    <source>
        <dbReference type="ARBA" id="ARBA00012662"/>
    </source>
</evidence>
<name>A0AAE3J865_9FIRM</name>
<gene>
    <name evidence="9" type="ORF">LKD71_14685</name>
</gene>
<evidence type="ECO:0000256" key="6">
    <source>
        <dbReference type="ARBA" id="ARBA00023295"/>
    </source>
</evidence>
<organism evidence="9 10">
    <name type="scientific">Fusicatenibacter faecihominis</name>
    <dbReference type="NCBI Taxonomy" id="2881276"/>
    <lineage>
        <taxon>Bacteria</taxon>
        <taxon>Bacillati</taxon>
        <taxon>Bacillota</taxon>
        <taxon>Clostridia</taxon>
        <taxon>Lachnospirales</taxon>
        <taxon>Lachnospiraceae</taxon>
        <taxon>Fusicatenibacter</taxon>
    </lineage>
</organism>
<dbReference type="GO" id="GO:0005764">
    <property type="term" value="C:lysosome"/>
    <property type="evidence" value="ECO:0007669"/>
    <property type="project" value="TreeGrafter"/>
</dbReference>
<evidence type="ECO:0000313" key="10">
    <source>
        <dbReference type="Proteomes" id="UP001197875"/>
    </source>
</evidence>
<dbReference type="RefSeq" id="WP_227616032.1">
    <property type="nucleotide sequence ID" value="NZ_JAJEPR010000035.1"/>
</dbReference>
<comment type="similarity">
    <text evidence="2">Belongs to the glycosyl hydrolase 29 family.</text>
</comment>
<dbReference type="SUPFAM" id="SSF51445">
    <property type="entry name" value="(Trans)glycosidases"/>
    <property type="match status" value="1"/>
</dbReference>
<dbReference type="Proteomes" id="UP001197875">
    <property type="component" value="Unassembled WGS sequence"/>
</dbReference>
<evidence type="ECO:0000256" key="7">
    <source>
        <dbReference type="PIRSR" id="PIRSR001092-1"/>
    </source>
</evidence>
<evidence type="ECO:0000259" key="8">
    <source>
        <dbReference type="Pfam" id="PF01120"/>
    </source>
</evidence>
<keyword evidence="5" id="KW-0378">Hydrolase</keyword>
<dbReference type="PANTHER" id="PTHR10030:SF37">
    <property type="entry name" value="ALPHA-L-FUCOSIDASE-RELATED"/>
    <property type="match status" value="1"/>
</dbReference>
<dbReference type="InterPro" id="IPR017853">
    <property type="entry name" value="GH"/>
</dbReference>
<comment type="function">
    <text evidence="1">Alpha-L-fucosidase is responsible for hydrolyzing the alpha-1,6-linked fucose joined to the reducing-end N-acetylglucosamine of the carbohydrate moieties of glycoproteins.</text>
</comment>
<dbReference type="Gene3D" id="3.20.20.80">
    <property type="entry name" value="Glycosidases"/>
    <property type="match status" value="1"/>
</dbReference>
<proteinExistence type="inferred from homology"/>
<dbReference type="PANTHER" id="PTHR10030">
    <property type="entry name" value="ALPHA-L-FUCOSIDASE"/>
    <property type="match status" value="1"/>
</dbReference>
<comment type="caution">
    <text evidence="9">The sequence shown here is derived from an EMBL/GenBank/DDBJ whole genome shotgun (WGS) entry which is preliminary data.</text>
</comment>
<dbReference type="EMBL" id="JAJEPR010000035">
    <property type="protein sequence ID" value="MCC2191025.1"/>
    <property type="molecule type" value="Genomic_DNA"/>
</dbReference>
<keyword evidence="4" id="KW-0732">Signal</keyword>
<keyword evidence="6" id="KW-0326">Glycosidase</keyword>
<evidence type="ECO:0000313" key="9">
    <source>
        <dbReference type="EMBL" id="MCC2191025.1"/>
    </source>
</evidence>
<evidence type="ECO:0000256" key="5">
    <source>
        <dbReference type="ARBA" id="ARBA00022801"/>
    </source>
</evidence>
<dbReference type="PRINTS" id="PR00741">
    <property type="entry name" value="GLHYDRLASE29"/>
</dbReference>
<evidence type="ECO:0000256" key="1">
    <source>
        <dbReference type="ARBA" id="ARBA00004071"/>
    </source>
</evidence>
<reference evidence="9 10" key="1">
    <citation type="submission" date="2021-10" db="EMBL/GenBank/DDBJ databases">
        <title>Anaerobic single-cell dispensing facilitates the cultivation of human gut bacteria.</title>
        <authorList>
            <person name="Afrizal A."/>
        </authorList>
    </citation>
    <scope>NUCLEOTIDE SEQUENCE [LARGE SCALE GENOMIC DNA]</scope>
    <source>
        <strain evidence="9 10">CLA-AA-H277</strain>
    </source>
</reference>
<feature type="domain" description="Glycoside hydrolase family 29 N-terminal" evidence="8">
    <location>
        <begin position="8"/>
        <end position="351"/>
    </location>
</feature>
<evidence type="ECO:0000256" key="2">
    <source>
        <dbReference type="ARBA" id="ARBA00007951"/>
    </source>
</evidence>
<dbReference type="Pfam" id="PF01120">
    <property type="entry name" value="Alpha_L_fucos"/>
    <property type="match status" value="1"/>
</dbReference>
<dbReference type="GO" id="GO:0016139">
    <property type="term" value="P:glycoside catabolic process"/>
    <property type="evidence" value="ECO:0007669"/>
    <property type="project" value="TreeGrafter"/>
</dbReference>
<feature type="site" description="May be important for catalysis" evidence="7">
    <location>
        <position position="284"/>
    </location>
</feature>
<protein>
    <recommendedName>
        <fullName evidence="3">alpha-L-fucosidase</fullName>
        <ecNumber evidence="3">3.2.1.51</ecNumber>
    </recommendedName>
</protein>
<sequence>MNCYRENSCEREDRKMYQFNREEYEKRMQWFVNARFGMFIHWGLYAIPARGEWVRSFEEIPKEDYMKYFDEFDPVDYDPKKWAKAAKEAGMQYVVLTAKHHDGFCLFDSKYTDFKSTNTKCGRDLVAEFVEAVRGEGLKVGLYFTLLDWYHDDYPHYGDRNHPMRNNPAYKNDNRDFSRYVDYMHNQIREICTNYGKLDLLWFDFSYDDLNGEAWRATDLVNMVRELQPGVIIDNRLEASGVGYGSMATGNPKPYHGDFVTPEQIIPPEGIKDVNGNDLYWESCVTMNGNWGYHATDNFWKPSQMLIKKLVECVSKGGNLILNVGPDAKGNIPDASQKILSEIGTWMKKNKNSIYGCGKAGIPKPDNGRLTRNGNKLYYHLYENTIGPMPLIGIKKDQVKSIRYLATGAEVPISTSWVHTDYPDIVFADLGPNPILPDGVDTVLEVTLKD</sequence>
<dbReference type="InterPro" id="IPR016286">
    <property type="entry name" value="FUC_metazoa-typ"/>
</dbReference>
<dbReference type="InterPro" id="IPR057739">
    <property type="entry name" value="Glyco_hydro_29_N"/>
</dbReference>
<dbReference type="PIRSF" id="PIRSF001092">
    <property type="entry name" value="Alpha-L-fucosidase"/>
    <property type="match status" value="1"/>
</dbReference>
<dbReference type="AlphaFoldDB" id="A0AAE3J865"/>
<dbReference type="EC" id="3.2.1.51" evidence="3"/>
<keyword evidence="10" id="KW-1185">Reference proteome</keyword>
<evidence type="ECO:0000256" key="4">
    <source>
        <dbReference type="ARBA" id="ARBA00022729"/>
    </source>
</evidence>
<dbReference type="GO" id="GO:0006004">
    <property type="term" value="P:fucose metabolic process"/>
    <property type="evidence" value="ECO:0007669"/>
    <property type="project" value="InterPro"/>
</dbReference>
<dbReference type="GO" id="GO:0004560">
    <property type="term" value="F:alpha-L-fucosidase activity"/>
    <property type="evidence" value="ECO:0007669"/>
    <property type="project" value="InterPro"/>
</dbReference>
<dbReference type="InterPro" id="IPR000933">
    <property type="entry name" value="Glyco_hydro_29"/>
</dbReference>